<dbReference type="Pfam" id="PF13853">
    <property type="entry name" value="7tm_4"/>
    <property type="match status" value="1"/>
</dbReference>
<evidence type="ECO:0000256" key="3">
    <source>
        <dbReference type="ARBA" id="ARBA00022692"/>
    </source>
</evidence>
<protein>
    <recommendedName>
        <fullName evidence="11">G-protein coupled receptors family 1 profile domain-containing protein</fullName>
    </recommendedName>
</protein>
<evidence type="ECO:0000256" key="9">
    <source>
        <dbReference type="ARBA" id="ARBA00023224"/>
    </source>
</evidence>
<gene>
    <name evidence="12" type="ORF">RIMI_LOCUS21642235</name>
</gene>
<keyword evidence="9" id="KW-0807">Transducer</keyword>
<feature type="transmembrane region" description="Helical" evidence="10">
    <location>
        <begin position="20"/>
        <end position="42"/>
    </location>
</feature>
<keyword evidence="3 10" id="KW-0812">Transmembrane</keyword>
<evidence type="ECO:0000313" key="12">
    <source>
        <dbReference type="EMBL" id="CAJ0966775.1"/>
    </source>
</evidence>
<dbReference type="SUPFAM" id="SSF81321">
    <property type="entry name" value="Family A G protein-coupled receptor-like"/>
    <property type="match status" value="1"/>
</dbReference>
<dbReference type="Proteomes" id="UP001176940">
    <property type="component" value="Unassembled WGS sequence"/>
</dbReference>
<dbReference type="InterPro" id="IPR000725">
    <property type="entry name" value="Olfact_rcpt"/>
</dbReference>
<evidence type="ECO:0000313" key="13">
    <source>
        <dbReference type="Proteomes" id="UP001176940"/>
    </source>
</evidence>
<sequence length="155" mass="17579">MQFGNFLGQETDIDELDDVVSVFLGNHLHVCYIGLSCLLEALGRRGSTSVPLVGISDAPELQLIMFFLVLLIYLLTIGGNMIILFLVCLDPKLHTPMYFFLANLSVIDMFSTTVTPHNILIIFIICDNRISYESCICQMYFFGFLICDELLFYLQ</sequence>
<dbReference type="PANTHER" id="PTHR26452">
    <property type="entry name" value="OLFACTORY RECEPTOR"/>
    <property type="match status" value="1"/>
</dbReference>
<keyword evidence="13" id="KW-1185">Reference proteome</keyword>
<dbReference type="EMBL" id="CAUEEQ010076945">
    <property type="protein sequence ID" value="CAJ0966775.1"/>
    <property type="molecule type" value="Genomic_DNA"/>
</dbReference>
<dbReference type="InterPro" id="IPR050516">
    <property type="entry name" value="Olfactory_GPCR"/>
</dbReference>
<feature type="domain" description="G-protein coupled receptors family 1 profile" evidence="11">
    <location>
        <begin position="79"/>
        <end position="155"/>
    </location>
</feature>
<evidence type="ECO:0000256" key="5">
    <source>
        <dbReference type="ARBA" id="ARBA00022989"/>
    </source>
</evidence>
<dbReference type="InterPro" id="IPR017452">
    <property type="entry name" value="GPCR_Rhodpsn_7TM"/>
</dbReference>
<keyword evidence="8" id="KW-0675">Receptor</keyword>
<organism evidence="12 13">
    <name type="scientific">Ranitomeya imitator</name>
    <name type="common">mimic poison frog</name>
    <dbReference type="NCBI Taxonomy" id="111125"/>
    <lineage>
        <taxon>Eukaryota</taxon>
        <taxon>Metazoa</taxon>
        <taxon>Chordata</taxon>
        <taxon>Craniata</taxon>
        <taxon>Vertebrata</taxon>
        <taxon>Euteleostomi</taxon>
        <taxon>Amphibia</taxon>
        <taxon>Batrachia</taxon>
        <taxon>Anura</taxon>
        <taxon>Neobatrachia</taxon>
        <taxon>Hyloidea</taxon>
        <taxon>Dendrobatidae</taxon>
        <taxon>Dendrobatinae</taxon>
        <taxon>Ranitomeya</taxon>
    </lineage>
</organism>
<comment type="caution">
    <text evidence="12">The sequence shown here is derived from an EMBL/GenBank/DDBJ whole genome shotgun (WGS) entry which is preliminary data.</text>
</comment>
<feature type="transmembrane region" description="Helical" evidence="10">
    <location>
        <begin position="98"/>
        <end position="125"/>
    </location>
</feature>
<keyword evidence="6" id="KW-0297">G-protein coupled receptor</keyword>
<dbReference type="PROSITE" id="PS50262">
    <property type="entry name" value="G_PROTEIN_RECEP_F1_2"/>
    <property type="match status" value="1"/>
</dbReference>
<evidence type="ECO:0000256" key="10">
    <source>
        <dbReference type="SAM" id="Phobius"/>
    </source>
</evidence>
<feature type="transmembrane region" description="Helical" evidence="10">
    <location>
        <begin position="63"/>
        <end position="86"/>
    </location>
</feature>
<accession>A0ABN9MJH9</accession>
<keyword evidence="4" id="KW-0716">Sensory transduction</keyword>
<keyword evidence="4" id="KW-0552">Olfaction</keyword>
<evidence type="ECO:0000256" key="7">
    <source>
        <dbReference type="ARBA" id="ARBA00023136"/>
    </source>
</evidence>
<evidence type="ECO:0000256" key="2">
    <source>
        <dbReference type="ARBA" id="ARBA00022475"/>
    </source>
</evidence>
<evidence type="ECO:0000256" key="8">
    <source>
        <dbReference type="ARBA" id="ARBA00023170"/>
    </source>
</evidence>
<comment type="subcellular location">
    <subcellularLocation>
        <location evidence="1">Cell membrane</location>
        <topology evidence="1">Multi-pass membrane protein</topology>
    </subcellularLocation>
</comment>
<keyword evidence="5 10" id="KW-1133">Transmembrane helix</keyword>
<proteinExistence type="predicted"/>
<evidence type="ECO:0000256" key="6">
    <source>
        <dbReference type="ARBA" id="ARBA00023040"/>
    </source>
</evidence>
<reference evidence="12" key="1">
    <citation type="submission" date="2023-07" db="EMBL/GenBank/DDBJ databases">
        <authorList>
            <person name="Stuckert A."/>
        </authorList>
    </citation>
    <scope>NUCLEOTIDE SEQUENCE</scope>
</reference>
<keyword evidence="7 10" id="KW-0472">Membrane</keyword>
<evidence type="ECO:0000256" key="1">
    <source>
        <dbReference type="ARBA" id="ARBA00004651"/>
    </source>
</evidence>
<evidence type="ECO:0000259" key="11">
    <source>
        <dbReference type="PROSITE" id="PS50262"/>
    </source>
</evidence>
<dbReference type="Gene3D" id="1.20.1070.10">
    <property type="entry name" value="Rhodopsin 7-helix transmembrane proteins"/>
    <property type="match status" value="1"/>
</dbReference>
<name>A0ABN9MJH9_9NEOB</name>
<keyword evidence="2" id="KW-1003">Cell membrane</keyword>
<evidence type="ECO:0000256" key="4">
    <source>
        <dbReference type="ARBA" id="ARBA00022725"/>
    </source>
</evidence>